<accession>A0ABW5PRL5</accession>
<gene>
    <name evidence="2" type="ORF">ACFSTF_09460</name>
</gene>
<feature type="domain" description="Bacterial Ig" evidence="1">
    <location>
        <begin position="695"/>
        <end position="775"/>
    </location>
</feature>
<evidence type="ECO:0000259" key="1">
    <source>
        <dbReference type="Pfam" id="PF17936"/>
    </source>
</evidence>
<dbReference type="Pfam" id="PF17936">
    <property type="entry name" value="Big_6"/>
    <property type="match status" value="7"/>
</dbReference>
<evidence type="ECO:0000313" key="3">
    <source>
        <dbReference type="Proteomes" id="UP001597458"/>
    </source>
</evidence>
<organism evidence="2 3">
    <name type="scientific">Terrilactibacillus laevilacticus</name>
    <dbReference type="NCBI Taxonomy" id="1380157"/>
    <lineage>
        <taxon>Bacteria</taxon>
        <taxon>Bacillati</taxon>
        <taxon>Bacillota</taxon>
        <taxon>Bacilli</taxon>
        <taxon>Bacillales</taxon>
        <taxon>Bacillaceae</taxon>
        <taxon>Terrilactibacillus</taxon>
    </lineage>
</organism>
<feature type="domain" description="Bacterial Ig" evidence="1">
    <location>
        <begin position="862"/>
        <end position="943"/>
    </location>
</feature>
<dbReference type="InterPro" id="IPR041498">
    <property type="entry name" value="Big_6"/>
</dbReference>
<feature type="domain" description="Bacterial Ig" evidence="1">
    <location>
        <begin position="613"/>
        <end position="692"/>
    </location>
</feature>
<proteinExistence type="predicted"/>
<dbReference type="EMBL" id="JBHUMR010000012">
    <property type="protein sequence ID" value="MFD2617529.1"/>
    <property type="molecule type" value="Genomic_DNA"/>
</dbReference>
<reference evidence="3" key="1">
    <citation type="journal article" date="2019" name="Int. J. Syst. Evol. Microbiol.">
        <title>The Global Catalogue of Microorganisms (GCM) 10K type strain sequencing project: providing services to taxonomists for standard genome sequencing and annotation.</title>
        <authorList>
            <consortium name="The Broad Institute Genomics Platform"/>
            <consortium name="The Broad Institute Genome Sequencing Center for Infectious Disease"/>
            <person name="Wu L."/>
            <person name="Ma J."/>
        </authorList>
    </citation>
    <scope>NUCLEOTIDE SEQUENCE [LARGE SCALE GENOMIC DNA]</scope>
    <source>
        <strain evidence="3">TISTR 2241</strain>
    </source>
</reference>
<dbReference type="RefSeq" id="WP_246092796.1">
    <property type="nucleotide sequence ID" value="NZ_JBHUMR010000012.1"/>
</dbReference>
<dbReference type="Proteomes" id="UP001597458">
    <property type="component" value="Unassembled WGS sequence"/>
</dbReference>
<feature type="domain" description="Bacterial Ig" evidence="1">
    <location>
        <begin position="1029"/>
        <end position="1110"/>
    </location>
</feature>
<protein>
    <submittedName>
        <fullName evidence="2">Ig-like domain-containing protein</fullName>
    </submittedName>
</protein>
<feature type="domain" description="Bacterial Ig" evidence="1">
    <location>
        <begin position="1113"/>
        <end position="1189"/>
    </location>
</feature>
<dbReference type="Gene3D" id="2.60.40.10">
    <property type="entry name" value="Immunoglobulins"/>
    <property type="match status" value="7"/>
</dbReference>
<feature type="domain" description="Bacterial Ig" evidence="1">
    <location>
        <begin position="946"/>
        <end position="1026"/>
    </location>
</feature>
<dbReference type="InterPro" id="IPR013783">
    <property type="entry name" value="Ig-like_fold"/>
</dbReference>
<sequence>MVTIRRILYIFLATLLVFSFPMGVFAKSHSVYKSTKQSNLNQKTVPLKEKKGDMDYLNPNDYPLISPGGSAGTLIDSYGSRHQITYNSTIESSTDQMKVLLGYQNATYYKDPYLYIEFYTNNNGSMDYLGSSTFDVSNSSYAILGTPMDKSIYENDPYIYMRVGTLADYDDRYYSDVTYFKVSNPFYKGSTETDASSNYVLVSNESTDGGQSESSGTFELNNNKYAFNKKIGKDAYKLDYIKPFDAKDKSKVRNRNTKSIKSQSVLGDSKDFWVSNLETNTDYQINATLLYSGEKTNVWVNNNQLTSQGAEVLGKEFDDKIHPSDVDNFGNESDVDGNGKVNILCYDIQDGFSGSGGYVAGYFYSGDLYATTHSNQSEIFYIDTNPLMGTSSSKDVSAAYSTLAHEFQHMINYNQKVFVQGHSEMDTWMNEGLSMAAEQIYSGQVLNDRIDYYNYDSSIAAGHSLLYWDYNGDTLANYSLSYLFMEYLKIQCGQGNRIFTELINDPNSDYVAVEDLVKKYIDPTLTFGKFMTDFRAALLLKQNSGLYGFKGDQAFNQLKARLYSGTSTSLRGGGAYVKSINSPADFTIPVDKGPNVTYTLLSANQNNPDTPIPKKPNVNSVDDNDTIVTGTADANDKITVSVKGSQIGDSYADGNGHFNVSIPTQSAGTVLNVFAEDAFGNKSDVTTVTVVDKTAPAKPTVNSVSDRDTVVSGTAEASAKVIVKNGNDVLGIGTADEKGTFKVSINKQKAGSTLTVYAEDASENKSEEVNVKVRDKTAPSKPTVYTFGDNQTTVSGKAEAGSSITIKLGNAIIGKGTTSNKGTFIVTVKSKQKAGTTLIAYATDAAKNQSSGTSFKVIDKTAPSKPTVYTFGDNQTTVSGKAEVGSSITIKLGNTIIGQGTTSNKGTFTVTVKSKQKAGTTLIAYATDAAKNQSSGTSFKVIDKTAPSKPTVYRFGNKDTYLSGKTEAYGKITVKVGNKVIGSAKADSKGSYKAKVAKQKAGVAVAVYVTDSAGNTSSATIVKVVDNTAPSKPTVYSFGDNQTTISGKAEAGSSITIKSGKTVLGHATTSHKGTFTVKIKSKQKAGILLIAYATDKAKNQSSGTTFKVADKTAPGTPSANNVTYKSTKVTGKAEKGATVYLYNGSKYLGKATVSSKGTYSIKMKRQKKNSTLKIYAKDKAGNKSKYRYVKVK</sequence>
<keyword evidence="3" id="KW-1185">Reference proteome</keyword>
<evidence type="ECO:0000313" key="2">
    <source>
        <dbReference type="EMBL" id="MFD2617529.1"/>
    </source>
</evidence>
<comment type="caution">
    <text evidence="2">The sequence shown here is derived from an EMBL/GenBank/DDBJ whole genome shotgun (WGS) entry which is preliminary data.</text>
</comment>
<feature type="domain" description="Bacterial Ig" evidence="1">
    <location>
        <begin position="778"/>
        <end position="859"/>
    </location>
</feature>
<name>A0ABW5PRL5_9BACI</name>